<sequence>MDASSRTGSVSSPAERARGVDEGTVLSSPAGHPTATGAARALALTAALLVGVNLRPAITSVSTLLDALSHTYGLDPLQRGILGALPIVTFGLAAPLGPLLARRIGVHRALATAMVLLAVALGVRVLASWTLLPGTCLAGIAIMIGATLLPPFLKSLGASGLWVGLSSMSFGVGAALGASLSVPMSRLFGAPSPSLAAWAILAAAAAAAMFAVSPIPAAAASAGSRMRTRIPPSARPTVALVTAVFALQALLYFSVTTWLPLLLVSRGADAAHAGGLLAWFSIIGLIPTLVAPVLARRRGILTWFGPGLGVVMIVGFLWFAFDGSPDAVIVTMLGIVQSAAFGLGMGLIVSLAADAASAAPLSAIAQGVGYAVAGLGSFALGALHDATDGWSAPLIAMAVISAAFSVAVALVIRRSPVSLH</sequence>
<comment type="caution">
    <text evidence="3">The sequence shown here is derived from an EMBL/GenBank/DDBJ whole genome shotgun (WGS) entry which is preliminary data.</text>
</comment>
<feature type="transmembrane region" description="Helical" evidence="2">
    <location>
        <begin position="195"/>
        <end position="217"/>
    </location>
</feature>
<reference evidence="3 4" key="1">
    <citation type="submission" date="2015-02" db="EMBL/GenBank/DDBJ databases">
        <title>Draft genome sequences of ten Microbacterium spp. with emphasis on heavy metal contaminated environments.</title>
        <authorList>
            <person name="Corretto E."/>
        </authorList>
    </citation>
    <scope>NUCLEOTIDE SEQUENCE [LARGE SCALE GENOMIC DNA]</scope>
    <source>
        <strain evidence="3 4">DSM 23848</strain>
    </source>
</reference>
<feature type="transmembrane region" description="Helical" evidence="2">
    <location>
        <begin position="161"/>
        <end position="183"/>
    </location>
</feature>
<feature type="transmembrane region" description="Helical" evidence="2">
    <location>
        <begin position="363"/>
        <end position="384"/>
    </location>
</feature>
<name>A0A0F0KH34_9MICO</name>
<dbReference type="PATRIC" id="fig|582680.7.peg.3168"/>
<feature type="compositionally biased region" description="Polar residues" evidence="1">
    <location>
        <begin position="1"/>
        <end position="12"/>
    </location>
</feature>
<dbReference type="InterPro" id="IPR036259">
    <property type="entry name" value="MFS_trans_sf"/>
</dbReference>
<protein>
    <submittedName>
        <fullName evidence="3">Putative transporter YycB</fullName>
    </submittedName>
</protein>
<evidence type="ECO:0000313" key="3">
    <source>
        <dbReference type="EMBL" id="KJL19460.1"/>
    </source>
</evidence>
<feature type="transmembrane region" description="Helical" evidence="2">
    <location>
        <begin position="131"/>
        <end position="149"/>
    </location>
</feature>
<keyword evidence="2" id="KW-0812">Transmembrane</keyword>
<proteinExistence type="predicted"/>
<feature type="transmembrane region" description="Helical" evidence="2">
    <location>
        <begin position="81"/>
        <end position="101"/>
    </location>
</feature>
<feature type="region of interest" description="Disordered" evidence="1">
    <location>
        <begin position="1"/>
        <end position="32"/>
    </location>
</feature>
<dbReference type="PANTHER" id="PTHR23523:SF2">
    <property type="entry name" value="2-NITROIMIDAZOLE TRANSPORTER"/>
    <property type="match status" value="1"/>
</dbReference>
<feature type="transmembrane region" description="Helical" evidence="2">
    <location>
        <begin position="301"/>
        <end position="321"/>
    </location>
</feature>
<dbReference type="PANTHER" id="PTHR23523">
    <property type="match status" value="1"/>
</dbReference>
<evidence type="ECO:0000313" key="4">
    <source>
        <dbReference type="Proteomes" id="UP000033448"/>
    </source>
</evidence>
<feature type="transmembrane region" description="Helical" evidence="2">
    <location>
        <begin position="276"/>
        <end position="294"/>
    </location>
</feature>
<keyword evidence="2" id="KW-1133">Transmembrane helix</keyword>
<dbReference type="GO" id="GO:0022857">
    <property type="term" value="F:transmembrane transporter activity"/>
    <property type="evidence" value="ECO:0007669"/>
    <property type="project" value="InterPro"/>
</dbReference>
<dbReference type="SUPFAM" id="SSF103473">
    <property type="entry name" value="MFS general substrate transporter"/>
    <property type="match status" value="1"/>
</dbReference>
<dbReference type="InterPro" id="IPR052524">
    <property type="entry name" value="MFS_Cyanate_Porter"/>
</dbReference>
<feature type="transmembrane region" description="Helical" evidence="2">
    <location>
        <begin position="327"/>
        <end position="351"/>
    </location>
</feature>
<dbReference type="Pfam" id="PF07690">
    <property type="entry name" value="MFS_1"/>
    <property type="match status" value="1"/>
</dbReference>
<feature type="transmembrane region" description="Helical" evidence="2">
    <location>
        <begin position="108"/>
        <end position="125"/>
    </location>
</feature>
<accession>A0A0F0KH34</accession>
<dbReference type="EMBL" id="JYIT01000084">
    <property type="protein sequence ID" value="KJL19460.1"/>
    <property type="molecule type" value="Genomic_DNA"/>
</dbReference>
<keyword evidence="4" id="KW-1185">Reference proteome</keyword>
<dbReference type="InterPro" id="IPR011701">
    <property type="entry name" value="MFS"/>
</dbReference>
<evidence type="ECO:0000256" key="2">
    <source>
        <dbReference type="SAM" id="Phobius"/>
    </source>
</evidence>
<feature type="transmembrane region" description="Helical" evidence="2">
    <location>
        <begin position="390"/>
        <end position="412"/>
    </location>
</feature>
<dbReference type="Gene3D" id="1.20.1250.20">
    <property type="entry name" value="MFS general substrate transporter like domains"/>
    <property type="match status" value="2"/>
</dbReference>
<gene>
    <name evidence="3" type="primary">yycB_2</name>
    <name evidence="3" type="ORF">RL72_03108</name>
</gene>
<dbReference type="Proteomes" id="UP000033448">
    <property type="component" value="Unassembled WGS sequence"/>
</dbReference>
<feature type="transmembrane region" description="Helical" evidence="2">
    <location>
        <begin position="238"/>
        <end position="264"/>
    </location>
</feature>
<evidence type="ECO:0000256" key="1">
    <source>
        <dbReference type="SAM" id="MobiDB-lite"/>
    </source>
</evidence>
<dbReference type="AlphaFoldDB" id="A0A0F0KH34"/>
<keyword evidence="2" id="KW-0472">Membrane</keyword>
<organism evidence="3 4">
    <name type="scientific">Microbacterium azadirachtae</name>
    <dbReference type="NCBI Taxonomy" id="582680"/>
    <lineage>
        <taxon>Bacteria</taxon>
        <taxon>Bacillati</taxon>
        <taxon>Actinomycetota</taxon>
        <taxon>Actinomycetes</taxon>
        <taxon>Micrococcales</taxon>
        <taxon>Microbacteriaceae</taxon>
        <taxon>Microbacterium</taxon>
    </lineage>
</organism>